<keyword evidence="1" id="KW-0328">Glycosyltransferase</keyword>
<evidence type="ECO:0000259" key="3">
    <source>
        <dbReference type="Pfam" id="PF00534"/>
    </source>
</evidence>
<organism evidence="5 6">
    <name type="scientific">Nocardioides silvaticus</name>
    <dbReference type="NCBI Taxonomy" id="2201891"/>
    <lineage>
        <taxon>Bacteria</taxon>
        <taxon>Bacillati</taxon>
        <taxon>Actinomycetota</taxon>
        <taxon>Actinomycetes</taxon>
        <taxon>Propionibacteriales</taxon>
        <taxon>Nocardioidaceae</taxon>
        <taxon>Nocardioides</taxon>
    </lineage>
</organism>
<evidence type="ECO:0000259" key="4">
    <source>
        <dbReference type="Pfam" id="PF13439"/>
    </source>
</evidence>
<evidence type="ECO:0000256" key="2">
    <source>
        <dbReference type="ARBA" id="ARBA00022679"/>
    </source>
</evidence>
<protein>
    <submittedName>
        <fullName evidence="5">Glycosyl transferase</fullName>
    </submittedName>
</protein>
<keyword evidence="6" id="KW-1185">Reference proteome</keyword>
<dbReference type="PANTHER" id="PTHR45947">
    <property type="entry name" value="SULFOQUINOVOSYL TRANSFERASE SQD2"/>
    <property type="match status" value="1"/>
</dbReference>
<gene>
    <name evidence="5" type="ORF">DJ010_16850</name>
</gene>
<dbReference type="InterPro" id="IPR028098">
    <property type="entry name" value="Glyco_trans_4-like_N"/>
</dbReference>
<name>A0A316TBL9_9ACTN</name>
<dbReference type="GO" id="GO:0016758">
    <property type="term" value="F:hexosyltransferase activity"/>
    <property type="evidence" value="ECO:0007669"/>
    <property type="project" value="TreeGrafter"/>
</dbReference>
<feature type="domain" description="Glycosyl transferase family 1" evidence="3">
    <location>
        <begin position="200"/>
        <end position="346"/>
    </location>
</feature>
<dbReference type="InterPro" id="IPR050194">
    <property type="entry name" value="Glycosyltransferase_grp1"/>
</dbReference>
<keyword evidence="2 5" id="KW-0808">Transferase</keyword>
<dbReference type="PANTHER" id="PTHR45947:SF3">
    <property type="entry name" value="SULFOQUINOVOSYL TRANSFERASE SQD2"/>
    <property type="match status" value="1"/>
</dbReference>
<sequence>MKVAIVTESFLPQVNGVVNSVRHVVDRLLRQGHEALIVAPGPGLRDYRGVRVVRVRSMAVPMYRTFPLGLPDRQVEEALAGFRPDVVHLASPIALGWAGLRAARKLGIPTVTVYQTDIPGFLRQYKVPGDAACARWVARIHKRSTRTLVPSRSAHAQLEALGVPNLHVWGRGVDLDLFGPRHRYPYLHQSWARRGGDGAAPTGRVVVGYVGRLAAEKQVRRLRELAGLPGTSLVVIGDGPELPWLRKHLPGARFTGTLTGADLAVAFASLDVFVHTGADETFCQTIQEAQASGVPVVAPARGGPLDLVEHERTGLLYLPSRPQSLTETVQRLVGDEKLRATLATNGLARVANRSWADVVDELVAQHYAGVIGHGDTLAAA</sequence>
<dbReference type="Pfam" id="PF00534">
    <property type="entry name" value="Glycos_transf_1"/>
    <property type="match status" value="1"/>
</dbReference>
<evidence type="ECO:0000313" key="6">
    <source>
        <dbReference type="Proteomes" id="UP000245507"/>
    </source>
</evidence>
<dbReference type="EMBL" id="QGDD01000008">
    <property type="protein sequence ID" value="PWN01707.1"/>
    <property type="molecule type" value="Genomic_DNA"/>
</dbReference>
<comment type="caution">
    <text evidence="5">The sequence shown here is derived from an EMBL/GenBank/DDBJ whole genome shotgun (WGS) entry which is preliminary data.</text>
</comment>
<dbReference type="AlphaFoldDB" id="A0A316TBL9"/>
<dbReference type="SUPFAM" id="SSF53756">
    <property type="entry name" value="UDP-Glycosyltransferase/glycogen phosphorylase"/>
    <property type="match status" value="1"/>
</dbReference>
<evidence type="ECO:0000256" key="1">
    <source>
        <dbReference type="ARBA" id="ARBA00022676"/>
    </source>
</evidence>
<dbReference type="RefSeq" id="WP_109695900.1">
    <property type="nucleotide sequence ID" value="NZ_QGDD01000008.1"/>
</dbReference>
<reference evidence="5 6" key="1">
    <citation type="submission" date="2018-05" db="EMBL/GenBank/DDBJ databases">
        <title>Nocardioides silvaticus genome.</title>
        <authorList>
            <person name="Li C."/>
            <person name="Wang G."/>
        </authorList>
    </citation>
    <scope>NUCLEOTIDE SEQUENCE [LARGE SCALE GENOMIC DNA]</scope>
    <source>
        <strain evidence="5 6">CCTCC AB 2018079</strain>
    </source>
</reference>
<dbReference type="InterPro" id="IPR001296">
    <property type="entry name" value="Glyco_trans_1"/>
</dbReference>
<dbReference type="CDD" id="cd03814">
    <property type="entry name" value="GT4-like"/>
    <property type="match status" value="1"/>
</dbReference>
<dbReference type="Gene3D" id="3.40.50.2000">
    <property type="entry name" value="Glycogen Phosphorylase B"/>
    <property type="match status" value="2"/>
</dbReference>
<accession>A0A316TBL9</accession>
<dbReference type="GO" id="GO:1901137">
    <property type="term" value="P:carbohydrate derivative biosynthetic process"/>
    <property type="evidence" value="ECO:0007669"/>
    <property type="project" value="UniProtKB-ARBA"/>
</dbReference>
<feature type="domain" description="Glycosyltransferase subfamily 4-like N-terminal" evidence="4">
    <location>
        <begin position="14"/>
        <end position="176"/>
    </location>
</feature>
<dbReference type="Pfam" id="PF13439">
    <property type="entry name" value="Glyco_transf_4"/>
    <property type="match status" value="1"/>
</dbReference>
<dbReference type="Proteomes" id="UP000245507">
    <property type="component" value="Unassembled WGS sequence"/>
</dbReference>
<dbReference type="OrthoDB" id="9802525at2"/>
<proteinExistence type="predicted"/>
<evidence type="ECO:0000313" key="5">
    <source>
        <dbReference type="EMBL" id="PWN01707.1"/>
    </source>
</evidence>